<evidence type="ECO:0000313" key="1">
    <source>
        <dbReference type="EMBL" id="MCM2392722.1"/>
    </source>
</evidence>
<dbReference type="Gene3D" id="1.25.40.10">
    <property type="entry name" value="Tetratricopeptide repeat domain"/>
    <property type="match status" value="1"/>
</dbReference>
<proteinExistence type="predicted"/>
<reference evidence="1" key="1">
    <citation type="submission" date="2022-06" db="EMBL/GenBank/DDBJ databases">
        <title>Genome public.</title>
        <authorList>
            <person name="Sun Q."/>
        </authorList>
    </citation>
    <scope>NUCLEOTIDE SEQUENCE</scope>
    <source>
        <strain evidence="1">CWNU-1</strain>
    </source>
</reference>
<dbReference type="InterPro" id="IPR011990">
    <property type="entry name" value="TPR-like_helical_dom_sf"/>
</dbReference>
<dbReference type="EMBL" id="JAMQAW010000042">
    <property type="protein sequence ID" value="MCM2392722.1"/>
    <property type="molecule type" value="Genomic_DNA"/>
</dbReference>
<evidence type="ECO:0000313" key="2">
    <source>
        <dbReference type="Proteomes" id="UP001431429"/>
    </source>
</evidence>
<dbReference type="RefSeq" id="WP_250923047.1">
    <property type="nucleotide sequence ID" value="NZ_JAMQAW010000042.1"/>
</dbReference>
<organism evidence="1 2">
    <name type="scientific">Streptomyces albipurpureus</name>
    <dbReference type="NCBI Taxonomy" id="2897419"/>
    <lineage>
        <taxon>Bacteria</taxon>
        <taxon>Bacillati</taxon>
        <taxon>Actinomycetota</taxon>
        <taxon>Actinomycetes</taxon>
        <taxon>Kitasatosporales</taxon>
        <taxon>Streptomycetaceae</taxon>
        <taxon>Streptomyces</taxon>
    </lineage>
</organism>
<gene>
    <name evidence="1" type="ORF">NBG84_31295</name>
</gene>
<evidence type="ECO:0008006" key="3">
    <source>
        <dbReference type="Google" id="ProtNLM"/>
    </source>
</evidence>
<dbReference type="Proteomes" id="UP001431429">
    <property type="component" value="Unassembled WGS sequence"/>
</dbReference>
<comment type="caution">
    <text evidence="1">The sequence shown here is derived from an EMBL/GenBank/DDBJ whole genome shotgun (WGS) entry which is preliminary data.</text>
</comment>
<accession>A0ABT0UVW8</accession>
<protein>
    <recommendedName>
        <fullName evidence="3">Tetratricopeptide repeat protein</fullName>
    </recommendedName>
</protein>
<name>A0ABT0UVW8_9ACTN</name>
<sequence>MSSDAQDLYLALGALPAQLGVDADVAAAVCALSAERAHTILDELADAGITEPVRGHGGLARHRLTDAAHARARDAQPQGADKHRTGAGLRLCEWLLVLAAGAWDRTRCERGLLVPAAAPAEWRLPFPAGEGQPWFEERHDLVETVLDLAEKADWHGIVWQLADALYVYAEAERPPWWRNIAVRGRIAACRAGHAAAERRMIWSLAVALAADGDDSDIGANGQLTELARLARVDGDRADEARATYGLGLILSRRGHHTAARDRLLKAADLWGPAARGTVPALTAAAEAALCAGDPAGAAGAAGRAYAAATVLRRDHDAAWALALRGRARHRLSDVDTAVEDLLTALPAHPHDNGERAHVATLTWLAEALMAAGDPARAEFYALAARALPPAPAPAPAGVADALGPLL</sequence>
<keyword evidence="2" id="KW-1185">Reference proteome</keyword>
<dbReference type="SUPFAM" id="SSF48452">
    <property type="entry name" value="TPR-like"/>
    <property type="match status" value="1"/>
</dbReference>